<dbReference type="Proteomes" id="UP001434466">
    <property type="component" value="Segment"/>
</dbReference>
<dbReference type="InterPro" id="IPR038998">
    <property type="entry name" value="HOC"/>
</dbReference>
<organism evidence="2 3">
    <name type="scientific">Klebsiella phage RCIP0102</name>
    <dbReference type="NCBI Taxonomy" id="3094270"/>
    <lineage>
        <taxon>Viruses</taxon>
    </lineage>
</organism>
<sequence>MAYSVSIAPLAASAVIGATTNFTATTSGAAVEGTETFVWTVNGVKQSSVTAAMNYVAAGPAGSKTVKVVATVTPAEGDPETAEAETTLTVNNKTMPAITLALSPTSVSKEIGQSQVVTADVTGAPSGASIAYVWKRGSSVISGQTGKTITLTESTETSYTLNCEVTVSAPDYNNGTATKGISVAFTKKTMSGVSVTLTPESITTEQGSEASFKANVIGAPEGASGTYSWTKDGSPVEGSTSTLVIDTSDIGSQVIGVSVEVSAEDYNSVTVTTTGNVTITKRVAPEPDGELPYIHPLPFRGTAYIWCGWWVMDEIQRMTVEGKDWKLDDPDSDYYLHRYTLAKMLDDYPEVDVQESRNGYIVHRTALEAGIIYP</sequence>
<reference evidence="2" key="1">
    <citation type="submission" date="2023-09" db="EMBL/GenBank/DDBJ databases">
        <authorList>
            <person name="Feng J."/>
        </authorList>
    </citation>
    <scope>NUCLEOTIDE SEQUENCE</scope>
</reference>
<accession>A0AAX4H0N9</accession>
<dbReference type="InterPro" id="IPR013783">
    <property type="entry name" value="Ig-like_fold"/>
</dbReference>
<dbReference type="PROSITE" id="PS50835">
    <property type="entry name" value="IG_LIKE"/>
    <property type="match status" value="1"/>
</dbReference>
<dbReference type="EMBL" id="OR532896">
    <property type="protein sequence ID" value="WPJ56127.1"/>
    <property type="molecule type" value="Genomic_DNA"/>
</dbReference>
<gene>
    <name evidence="2" type="primary">hoc</name>
    <name evidence="2" type="ORF">RCIP0102_00017</name>
</gene>
<dbReference type="SUPFAM" id="SSF48726">
    <property type="entry name" value="Immunoglobulin"/>
    <property type="match status" value="1"/>
</dbReference>
<name>A0AAX4H0N9_9VIRU</name>
<dbReference type="InterPro" id="IPR007110">
    <property type="entry name" value="Ig-like_dom"/>
</dbReference>
<dbReference type="GO" id="GO:0019028">
    <property type="term" value="C:viral capsid"/>
    <property type="evidence" value="ECO:0007669"/>
    <property type="project" value="InterPro"/>
</dbReference>
<feature type="domain" description="Ig-like" evidence="1">
    <location>
        <begin position="96"/>
        <end position="182"/>
    </location>
</feature>
<dbReference type="Gene3D" id="2.60.40.10">
    <property type="entry name" value="Immunoglobulins"/>
    <property type="match status" value="1"/>
</dbReference>
<dbReference type="InterPro" id="IPR036179">
    <property type="entry name" value="Ig-like_dom_sf"/>
</dbReference>
<dbReference type="HAMAP" id="MF_04116">
    <property type="entry name" value="HOC_T4"/>
    <property type="match status" value="1"/>
</dbReference>
<evidence type="ECO:0000313" key="3">
    <source>
        <dbReference type="Proteomes" id="UP001434466"/>
    </source>
</evidence>
<evidence type="ECO:0000313" key="2">
    <source>
        <dbReference type="EMBL" id="WPJ56127.1"/>
    </source>
</evidence>
<evidence type="ECO:0000259" key="1">
    <source>
        <dbReference type="PROSITE" id="PS50835"/>
    </source>
</evidence>
<proteinExistence type="inferred from homology"/>
<protein>
    <submittedName>
        <fullName evidence="2">Highly immunogenic outer capsid protein</fullName>
    </submittedName>
</protein>